<organism evidence="1 2">
    <name type="scientific">Caenorhabditis angaria</name>
    <dbReference type="NCBI Taxonomy" id="860376"/>
    <lineage>
        <taxon>Eukaryota</taxon>
        <taxon>Metazoa</taxon>
        <taxon>Ecdysozoa</taxon>
        <taxon>Nematoda</taxon>
        <taxon>Chromadorea</taxon>
        <taxon>Rhabditida</taxon>
        <taxon>Rhabditina</taxon>
        <taxon>Rhabditomorpha</taxon>
        <taxon>Rhabditoidea</taxon>
        <taxon>Rhabditidae</taxon>
        <taxon>Peloderinae</taxon>
        <taxon>Caenorhabditis</taxon>
    </lineage>
</organism>
<gene>
    <name evidence="1" type="ORF">CAMP_LOCUS17089</name>
</gene>
<accession>A0A9P1NAN8</accession>
<comment type="caution">
    <text evidence="1">The sequence shown here is derived from an EMBL/GenBank/DDBJ whole genome shotgun (WGS) entry which is preliminary data.</text>
</comment>
<evidence type="ECO:0000313" key="1">
    <source>
        <dbReference type="EMBL" id="CAI5454452.1"/>
    </source>
</evidence>
<dbReference type="EMBL" id="CANHGI010000006">
    <property type="protein sequence ID" value="CAI5454452.1"/>
    <property type="molecule type" value="Genomic_DNA"/>
</dbReference>
<evidence type="ECO:0000313" key="2">
    <source>
        <dbReference type="Proteomes" id="UP001152747"/>
    </source>
</evidence>
<sequence>MNCGNSFSDKETSVKPAEKVAEEKIIKKSEYFYEIIEEACLGSKCVEIYRDLYEVPELRDEFIQLFANMQSLSLIFKMSAFNLENSEIDHTVDKEYLDHFDEHVMEIDEIITKVMEHKKHVLEMIYTLQKDDTVTRALRIRKFPNIIEFVKEFTIPDFMHTMIVDFITYSWRLRDKKLRPCPAFFKEARSIIFKNIFNWSTWYSRVLICLIPVVRVSHLYVFWDNIHDVSKMRKFCISGMCSKCAL</sequence>
<name>A0A9P1NAN8_9PELO</name>
<protein>
    <submittedName>
        <fullName evidence="1">Uncharacterized protein</fullName>
    </submittedName>
</protein>
<proteinExistence type="predicted"/>
<dbReference type="Proteomes" id="UP001152747">
    <property type="component" value="Unassembled WGS sequence"/>
</dbReference>
<reference evidence="1" key="1">
    <citation type="submission" date="2022-11" db="EMBL/GenBank/DDBJ databases">
        <authorList>
            <person name="Kikuchi T."/>
        </authorList>
    </citation>
    <scope>NUCLEOTIDE SEQUENCE</scope>
    <source>
        <strain evidence="1">PS1010</strain>
    </source>
</reference>
<keyword evidence="2" id="KW-1185">Reference proteome</keyword>
<dbReference type="AlphaFoldDB" id="A0A9P1NAN8"/>